<feature type="compositionally biased region" description="Low complexity" evidence="1">
    <location>
        <begin position="624"/>
        <end position="635"/>
    </location>
</feature>
<sequence length="673" mass="69929">MDTVPRMTRSRAKALATPGPSEVTKPAATTGRRKTTRSAKDVEHEQDATKELFKDEIAVPAEPSGDASSADQAVKEATVEPAAEVPVEAAAEPTIPATIEEAPVSADVAEEAAAEQQELPEWSSPDSTGGKSAAADAEEAATAVSEPAVGPQEEEVQADSGYQQEPEQPTAEDMEMQRAMEEAADLDVSSVADDDVPDPAEISMEGLEEPVQGISAELQEQEEPVAVLEVHEPAEPSASTELPAADADMMEQDDAAAASTIEELPAAEGEPVASEPEPKVAATSPLAKAHTPAVKSTPACGADAAKTPKTANKTAGKPQRHVGFGSSSVKWSTPLPTAAPKTPGFLSIAHAGATPASKKIEKKVSITTPLHPKSAASMHAVVRTPFPKSSEKAQPDEEMEEVVGSGDALDSGDINAAAGSPAREHTSPLAAALEQAGNDMMDAEEQRAASSSPAAEQSTSSPKPTSETKAARPATASGSYADKYAKGQAALQALASAEEAAVRPSTAPSSRAVPSFMQPTAAAKLKSKVVVPDNYDPRSLSQLRREIKEAEARKAEKKAAALKTYGLDQVRDPKAKAAPGPVRPKPSLVRDEDEEDDTEAMYNAATEDALVTAITQVEIEKPGAKPAPLKGLPLPQGKHIRFTSKGKAKESPSSGKVPLRGLPAAEGKHIRFD</sequence>
<feature type="region of interest" description="Disordered" evidence="1">
    <location>
        <begin position="564"/>
        <end position="599"/>
    </location>
</feature>
<feature type="region of interest" description="Disordered" evidence="1">
    <location>
        <begin position="230"/>
        <end position="336"/>
    </location>
</feature>
<protein>
    <submittedName>
        <fullName evidence="2">Uncharacterized protein</fullName>
    </submittedName>
</protein>
<reference evidence="2" key="1">
    <citation type="submission" date="2021-01" db="EMBL/GenBank/DDBJ databases">
        <authorList>
            <person name="Corre E."/>
            <person name="Pelletier E."/>
            <person name="Niang G."/>
            <person name="Scheremetjew M."/>
            <person name="Finn R."/>
            <person name="Kale V."/>
            <person name="Holt S."/>
            <person name="Cochrane G."/>
            <person name="Meng A."/>
            <person name="Brown T."/>
            <person name="Cohen L."/>
        </authorList>
    </citation>
    <scope>NUCLEOTIDE SEQUENCE</scope>
    <source>
        <strain evidence="2">SAG 11-49</strain>
    </source>
</reference>
<feature type="compositionally biased region" description="Basic and acidic residues" evidence="1">
    <location>
        <begin position="38"/>
        <end position="57"/>
    </location>
</feature>
<feature type="compositionally biased region" description="Polar residues" evidence="1">
    <location>
        <begin position="325"/>
        <end position="335"/>
    </location>
</feature>
<feature type="region of interest" description="Disordered" evidence="1">
    <location>
        <begin position="621"/>
        <end position="673"/>
    </location>
</feature>
<proteinExistence type="predicted"/>
<evidence type="ECO:0000313" key="2">
    <source>
        <dbReference type="EMBL" id="CAD8683780.1"/>
    </source>
</evidence>
<dbReference type="EMBL" id="HBFB01020265">
    <property type="protein sequence ID" value="CAD8683780.1"/>
    <property type="molecule type" value="Transcribed_RNA"/>
</dbReference>
<name>A0A7S0WTR2_9CHLO</name>
<feature type="compositionally biased region" description="Low complexity" evidence="1">
    <location>
        <begin position="79"/>
        <end position="107"/>
    </location>
</feature>
<feature type="region of interest" description="Disordered" evidence="1">
    <location>
        <begin position="1"/>
        <end position="201"/>
    </location>
</feature>
<accession>A0A7S0WTR2</accession>
<gene>
    <name evidence="2" type="ORF">CLEI1391_LOCUS11409</name>
</gene>
<feature type="region of interest" description="Disordered" evidence="1">
    <location>
        <begin position="492"/>
        <end position="515"/>
    </location>
</feature>
<dbReference type="AlphaFoldDB" id="A0A7S0WTR2"/>
<evidence type="ECO:0000256" key="1">
    <source>
        <dbReference type="SAM" id="MobiDB-lite"/>
    </source>
</evidence>
<feature type="compositionally biased region" description="Low complexity" evidence="1">
    <location>
        <begin position="302"/>
        <end position="315"/>
    </location>
</feature>
<feature type="region of interest" description="Disordered" evidence="1">
    <location>
        <begin position="369"/>
        <end position="478"/>
    </location>
</feature>
<feature type="compositionally biased region" description="Low complexity" evidence="1">
    <location>
        <begin position="448"/>
        <end position="468"/>
    </location>
</feature>
<organism evidence="2">
    <name type="scientific">Chlamydomonas leiostraca</name>
    <dbReference type="NCBI Taxonomy" id="1034604"/>
    <lineage>
        <taxon>Eukaryota</taxon>
        <taxon>Viridiplantae</taxon>
        <taxon>Chlorophyta</taxon>
        <taxon>core chlorophytes</taxon>
        <taxon>Chlorophyceae</taxon>
        <taxon>CS clade</taxon>
        <taxon>Chlamydomonadales</taxon>
        <taxon>Chlamydomonadaceae</taxon>
        <taxon>Chlamydomonas</taxon>
    </lineage>
</organism>